<dbReference type="PANTHER" id="PTHR48439:SF1">
    <property type="entry name" value="HEMIMETHYLATED DNA-BINDING DOMAIN-CONTAINING PROTEIN"/>
    <property type="match status" value="1"/>
</dbReference>
<dbReference type="SMART" id="SM00992">
    <property type="entry name" value="YccV-like"/>
    <property type="match status" value="1"/>
</dbReference>
<dbReference type="Gene3D" id="1.25.40.10">
    <property type="entry name" value="Tetratricopeptide repeat domain"/>
    <property type="match status" value="1"/>
</dbReference>
<dbReference type="AlphaFoldDB" id="A0A4D9D578"/>
<keyword evidence="1" id="KW-0802">TPR repeat</keyword>
<dbReference type="Pfam" id="PF13432">
    <property type="entry name" value="TPR_16"/>
    <property type="match status" value="1"/>
</dbReference>
<reference evidence="3 4" key="1">
    <citation type="submission" date="2019-01" db="EMBL/GenBank/DDBJ databases">
        <title>Nuclear Genome Assembly of the Microalgal Biofuel strain Nannochloropsis salina CCMP1776.</title>
        <authorList>
            <person name="Hovde B."/>
        </authorList>
    </citation>
    <scope>NUCLEOTIDE SEQUENCE [LARGE SCALE GENOMIC DNA]</scope>
    <source>
        <strain evidence="3 4">CCMP1776</strain>
    </source>
</reference>
<comment type="caution">
    <text evidence="3">The sequence shown here is derived from an EMBL/GenBank/DDBJ whole genome shotgun (WGS) entry which is preliminary data.</text>
</comment>
<dbReference type="Pfam" id="PF08755">
    <property type="entry name" value="YccV-like"/>
    <property type="match status" value="1"/>
</dbReference>
<dbReference type="Proteomes" id="UP000355283">
    <property type="component" value="Unassembled WGS sequence"/>
</dbReference>
<dbReference type="PANTHER" id="PTHR48439">
    <property type="entry name" value="HEMIMETHYLATED DNA-BINDING DOMAIN-CONTAINING PROTEIN"/>
    <property type="match status" value="1"/>
</dbReference>
<evidence type="ECO:0000313" key="4">
    <source>
        <dbReference type="Proteomes" id="UP000355283"/>
    </source>
</evidence>
<organism evidence="3 4">
    <name type="scientific">Nannochloropsis salina CCMP1776</name>
    <dbReference type="NCBI Taxonomy" id="1027361"/>
    <lineage>
        <taxon>Eukaryota</taxon>
        <taxon>Sar</taxon>
        <taxon>Stramenopiles</taxon>
        <taxon>Ochrophyta</taxon>
        <taxon>Eustigmatophyceae</taxon>
        <taxon>Eustigmatales</taxon>
        <taxon>Monodopsidaceae</taxon>
        <taxon>Microchloropsis</taxon>
        <taxon>Microchloropsis salina</taxon>
    </lineage>
</organism>
<name>A0A4D9D578_9STRA</name>
<dbReference type="OrthoDB" id="42092at2759"/>
<evidence type="ECO:0000313" key="3">
    <source>
        <dbReference type="EMBL" id="TFJ83729.1"/>
    </source>
</evidence>
<dbReference type="InterPro" id="IPR036623">
    <property type="entry name" value="Hemimethylated_DNA-bd_sf"/>
</dbReference>
<dbReference type="SUPFAM" id="SSF48452">
    <property type="entry name" value="TPR-like"/>
    <property type="match status" value="1"/>
</dbReference>
<proteinExistence type="predicted"/>
<feature type="domain" description="Hemimethylated DNA-binding" evidence="2">
    <location>
        <begin position="118"/>
        <end position="226"/>
    </location>
</feature>
<protein>
    <recommendedName>
        <fullName evidence="2">Hemimethylated DNA-binding domain-containing protein</fullName>
    </recommendedName>
</protein>
<keyword evidence="4" id="KW-1185">Reference proteome</keyword>
<evidence type="ECO:0000259" key="2">
    <source>
        <dbReference type="SMART" id="SM00992"/>
    </source>
</evidence>
<dbReference type="CDD" id="cd20251">
    <property type="entry name" value="Complex1_LYR_SF"/>
    <property type="match status" value="1"/>
</dbReference>
<dbReference type="SMART" id="SM00028">
    <property type="entry name" value="TPR"/>
    <property type="match status" value="3"/>
</dbReference>
<dbReference type="InterPro" id="IPR011990">
    <property type="entry name" value="TPR-like_helical_dom_sf"/>
</dbReference>
<dbReference type="Gene3D" id="2.30.30.390">
    <property type="entry name" value="Hemimethylated DNA-binding domain"/>
    <property type="match status" value="1"/>
</dbReference>
<dbReference type="NCBIfam" id="TIGR02097">
    <property type="entry name" value="yccV"/>
    <property type="match status" value="1"/>
</dbReference>
<dbReference type="EMBL" id="SDOX01000021">
    <property type="protein sequence ID" value="TFJ83729.1"/>
    <property type="molecule type" value="Genomic_DNA"/>
</dbReference>
<dbReference type="InterPro" id="IPR053189">
    <property type="entry name" value="Clp_protease_adapter_ClpF"/>
</dbReference>
<dbReference type="PROSITE" id="PS50005">
    <property type="entry name" value="TPR"/>
    <property type="match status" value="1"/>
</dbReference>
<dbReference type="InterPro" id="IPR019734">
    <property type="entry name" value="TPR_rpt"/>
</dbReference>
<accession>A0A4D9D578</accession>
<dbReference type="SUPFAM" id="SSF141255">
    <property type="entry name" value="YccV-like"/>
    <property type="match status" value="1"/>
</dbReference>
<sequence>MPPPPSSASTSRAVVLSLYRACLRWTQIPLVVKSKFIAGDHLPSTIAALQLSPRLLTNKEGIEEAIRMLFRAHAKETDAKVVSEKMNLAVDGLQYLNRFTRVLRDAESRREANRARDGLTFRVGQVVRHKLYNYRAAIVGWDRRPAIDVSRWEGVLASSMGVNQPFYHCIPDSNDTLHFLGGVRKLMYVAQENLELCHALESRINSDVIPQAFECFDPSTQSFLPTERITWQYPADHLVPRASPTSPSSTFKPRTSGLSRKFRASLQRAKAVDASQRVRAEFAQLADRIGQSLESRFGTLERFQAHEPAGNLLSLLARLKEIDASFPPSVSSPSLPSTAPASPCSSLEQILPAYHTLAAFRDLLALCQDVSSARRFARDRDGVLYQVGQAVRHATLGYRGVVFLPQNTLAATPAEESAVISPLIPENFLYYDPLAARYQPNGTLEFKYSIGRSREGENDEGGGDEAASMVEVVRRVLTQVLVQARSKGPRRAGMKADLFMLLQGAMRKEDADVAESTLWSLWLAHTDADVSAFMDDGIQFMLRGKYDLAITRFDAALALDPGFSEAYNKRSTANFLAGRYEEAKKDAVVTLHQEPSHWGALLGRGLIDYEIGQKLQAIKAFRATLRIHPWSTNVGTTLFHTRKQLETEEVMTMMEPL</sequence>
<feature type="repeat" description="TPR" evidence="1">
    <location>
        <begin position="530"/>
        <end position="563"/>
    </location>
</feature>
<gene>
    <name evidence="3" type="ORF">NSK_004833</name>
</gene>
<evidence type="ECO:0000256" key="1">
    <source>
        <dbReference type="PROSITE-ProRule" id="PRU00339"/>
    </source>
</evidence>
<dbReference type="GO" id="GO:0003677">
    <property type="term" value="F:DNA binding"/>
    <property type="evidence" value="ECO:0007669"/>
    <property type="project" value="InterPro"/>
</dbReference>
<dbReference type="InterPro" id="IPR011722">
    <property type="entry name" value="Hemimethylated_DNA-bd_dom"/>
</dbReference>